<dbReference type="KEGG" id="cmav:ABHF33_09480"/>
<gene>
    <name evidence="2" type="ORF">ABHF33_09480</name>
</gene>
<reference evidence="2" key="1">
    <citation type="submission" date="2024-05" db="EMBL/GenBank/DDBJ databases">
        <authorList>
            <person name="Yang L."/>
            <person name="Pan L."/>
        </authorList>
    </citation>
    <scope>NUCLEOTIDE SEQUENCE</scope>
    <source>
        <strain evidence="2">FCG-7</strain>
    </source>
</reference>
<dbReference type="EMBL" id="CP157355">
    <property type="protein sequence ID" value="XBL99309.1"/>
    <property type="molecule type" value="Genomic_DNA"/>
</dbReference>
<accession>A0AAU7F6S0</accession>
<organism evidence="2">
    <name type="scientific">Chitinibacter mangrovi</name>
    <dbReference type="NCBI Taxonomy" id="3153927"/>
    <lineage>
        <taxon>Bacteria</taxon>
        <taxon>Pseudomonadati</taxon>
        <taxon>Pseudomonadota</taxon>
        <taxon>Betaproteobacteria</taxon>
        <taxon>Neisseriales</taxon>
        <taxon>Chitinibacteraceae</taxon>
        <taxon>Chitinibacter</taxon>
    </lineage>
</organism>
<sequence length="401" mass="43006">MNPSLYRQHGATTLLVSSLLLIVITLGGLTLSRQVIQDSKASNQLFFRAKALEAANAGVAGFTAQLIDKNKNKTLLNGLNATPGTVTLDAKYALSNLAYSLKANTIANDPVTGLPRLQLSSTGCLPADCSDAKAVVTQYISYEQVGGVVNDYLSINDTLNRVSGTSVTVHSAPNGASGIGYGNTINNCTAGQYAPATASGCSTSAGSLFDSTTMYYTNWEPKTGMPPGYDCTLPGNQPNCQESPTKKAATDREQKSDSNYFKQYFGTKDKNEIKARIDSGDLDPNKYIWIEGDATTKGDHLIYKPDGNPIDPEGKIVIITGNLNSGPSNWFQQVTDHSWGMVYVGGDVNLSCDCRIKGMMAVEGNMNVYGSLHFWADPGAKSLFDEFIVLSYAGKSGWRDF</sequence>
<proteinExistence type="predicted"/>
<feature type="region of interest" description="Disordered" evidence="1">
    <location>
        <begin position="235"/>
        <end position="255"/>
    </location>
</feature>
<dbReference type="RefSeq" id="WP_348943739.1">
    <property type="nucleotide sequence ID" value="NZ_CP157355.1"/>
</dbReference>
<dbReference type="AlphaFoldDB" id="A0AAU7F6S0"/>
<evidence type="ECO:0000313" key="2">
    <source>
        <dbReference type="EMBL" id="XBL99309.1"/>
    </source>
</evidence>
<evidence type="ECO:0000256" key="1">
    <source>
        <dbReference type="SAM" id="MobiDB-lite"/>
    </source>
</evidence>
<evidence type="ECO:0008006" key="3">
    <source>
        <dbReference type="Google" id="ProtNLM"/>
    </source>
</evidence>
<protein>
    <recommendedName>
        <fullName evidence="3">Type 4 fimbrial biogenesis protein PilX N-terminal domain-containing protein</fullName>
    </recommendedName>
</protein>
<name>A0AAU7F6S0_9NEIS</name>
<feature type="compositionally biased region" description="Basic and acidic residues" evidence="1">
    <location>
        <begin position="244"/>
        <end position="255"/>
    </location>
</feature>